<dbReference type="OrthoDB" id="10263265at2759"/>
<evidence type="ECO:0000256" key="3">
    <source>
        <dbReference type="PROSITE-ProRule" id="PRU00175"/>
    </source>
</evidence>
<organism evidence="5 6">
    <name type="scientific">Ignelater luminosus</name>
    <name type="common">Cucubano</name>
    <name type="synonym">Pyrophorus luminosus</name>
    <dbReference type="NCBI Taxonomy" id="2038154"/>
    <lineage>
        <taxon>Eukaryota</taxon>
        <taxon>Metazoa</taxon>
        <taxon>Ecdysozoa</taxon>
        <taxon>Arthropoda</taxon>
        <taxon>Hexapoda</taxon>
        <taxon>Insecta</taxon>
        <taxon>Pterygota</taxon>
        <taxon>Neoptera</taxon>
        <taxon>Endopterygota</taxon>
        <taxon>Coleoptera</taxon>
        <taxon>Polyphaga</taxon>
        <taxon>Elateriformia</taxon>
        <taxon>Elateroidea</taxon>
        <taxon>Elateridae</taxon>
        <taxon>Agrypninae</taxon>
        <taxon>Pyrophorini</taxon>
        <taxon>Ignelater</taxon>
    </lineage>
</organism>
<dbReference type="InterPro" id="IPR026848">
    <property type="entry name" value="Fancl"/>
</dbReference>
<evidence type="ECO:0000313" key="5">
    <source>
        <dbReference type="EMBL" id="KAF2885435.1"/>
    </source>
</evidence>
<dbReference type="GO" id="GO:0008270">
    <property type="term" value="F:zinc ion binding"/>
    <property type="evidence" value="ECO:0007669"/>
    <property type="project" value="UniProtKB-KW"/>
</dbReference>
<dbReference type="SMART" id="SM01197">
    <property type="entry name" value="FANCL_C"/>
    <property type="match status" value="1"/>
</dbReference>
<keyword evidence="2" id="KW-0862">Zinc</keyword>
<dbReference type="Pfam" id="PF18891">
    <property type="entry name" value="FANCL_d3"/>
    <property type="match status" value="1"/>
</dbReference>
<dbReference type="PANTHER" id="PTHR13206:SF0">
    <property type="entry name" value="E3 UBIQUITIN-PROTEIN LIGASE FANCL"/>
    <property type="match status" value="1"/>
</dbReference>
<dbReference type="InterPro" id="IPR001841">
    <property type="entry name" value="Znf_RING"/>
</dbReference>
<dbReference type="InterPro" id="IPR019162">
    <property type="entry name" value="FancL_WD-rpt_cont_dom"/>
</dbReference>
<sequence length="374" mass="43333">MNDIVIDMMLKYPSILPVNPQYTEFQGYLTINGIDYKLHIKQQLEKQQFQLTVDSPLQQFKDDIVNLECSSKSSNIVTFLDSLKEIISLKTTIQNNKNFTDAYKHILSEYVELREFYININKCSISQDLSLIKISHLDESDRQHELEIIVDVNKLQEIFKVHRHSLPEKEDGDLFQNSNSLKTIYEKFVSTIERLQYFFNSMDSLDHTCHILDPERPTTKDCYRRIGLDLTVSMVITLNPWNDACIPSIKFLGPGRSVDGFRQKVAENLINWQANANILDELLKLLELSSFPAKLKDKDKKDEILLCDVGECCICFSLRLNDKLPEIVCQNASCEQFFHKECLYQWLVSVNAKQSFNELNGQCPNCEKHISCPL</sequence>
<dbReference type="GO" id="GO:0061630">
    <property type="term" value="F:ubiquitin protein ligase activity"/>
    <property type="evidence" value="ECO:0007669"/>
    <property type="project" value="TreeGrafter"/>
</dbReference>
<feature type="domain" description="RING-type" evidence="4">
    <location>
        <begin position="312"/>
        <end position="367"/>
    </location>
</feature>
<dbReference type="GO" id="GO:0036297">
    <property type="term" value="P:interstrand cross-link repair"/>
    <property type="evidence" value="ECO:0007669"/>
    <property type="project" value="InterPro"/>
</dbReference>
<dbReference type="InterPro" id="IPR026850">
    <property type="entry name" value="FANCL_C"/>
</dbReference>
<dbReference type="InterPro" id="IPR043003">
    <property type="entry name" value="FANCL_d3_sf"/>
</dbReference>
<accession>A0A8K0FYM4</accession>
<gene>
    <name evidence="5" type="ORF">ILUMI_20715</name>
</gene>
<dbReference type="Gene3D" id="3.30.40.10">
    <property type="entry name" value="Zinc/RING finger domain, C3HC4 (zinc finger)"/>
    <property type="match status" value="1"/>
</dbReference>
<dbReference type="InterPro" id="IPR043898">
    <property type="entry name" value="FANCL_d2"/>
</dbReference>
<dbReference type="PROSITE" id="PS50089">
    <property type="entry name" value="ZF_RING_2"/>
    <property type="match status" value="1"/>
</dbReference>
<name>A0A8K0FYM4_IGNLU</name>
<dbReference type="InterPro" id="IPR044037">
    <property type="entry name" value="FANCL_d3"/>
</dbReference>
<dbReference type="InterPro" id="IPR013083">
    <property type="entry name" value="Znf_RING/FYVE/PHD"/>
</dbReference>
<evidence type="ECO:0000256" key="1">
    <source>
        <dbReference type="ARBA" id="ARBA00022771"/>
    </source>
</evidence>
<dbReference type="Proteomes" id="UP000801492">
    <property type="component" value="Unassembled WGS sequence"/>
</dbReference>
<evidence type="ECO:0000313" key="6">
    <source>
        <dbReference type="Proteomes" id="UP000801492"/>
    </source>
</evidence>
<dbReference type="Pfam" id="PF09765">
    <property type="entry name" value="FANCL_d1"/>
    <property type="match status" value="1"/>
</dbReference>
<dbReference type="Pfam" id="PF11793">
    <property type="entry name" value="FANCL_C"/>
    <property type="match status" value="1"/>
</dbReference>
<evidence type="ECO:0000259" key="4">
    <source>
        <dbReference type="PROSITE" id="PS50089"/>
    </source>
</evidence>
<dbReference type="SUPFAM" id="SSF57850">
    <property type="entry name" value="RING/U-box"/>
    <property type="match status" value="1"/>
</dbReference>
<dbReference type="GO" id="GO:0043240">
    <property type="term" value="C:Fanconi anaemia nuclear complex"/>
    <property type="evidence" value="ECO:0007669"/>
    <property type="project" value="InterPro"/>
</dbReference>
<keyword evidence="1 3" id="KW-0863">Zinc-finger</keyword>
<reference evidence="5" key="1">
    <citation type="submission" date="2019-08" db="EMBL/GenBank/DDBJ databases">
        <title>The genome of the North American firefly Photinus pyralis.</title>
        <authorList>
            <consortium name="Photinus pyralis genome working group"/>
            <person name="Fallon T.R."/>
            <person name="Sander Lower S.E."/>
            <person name="Weng J.-K."/>
        </authorList>
    </citation>
    <scope>NUCLEOTIDE SEQUENCE</scope>
    <source>
        <strain evidence="5">TRF0915ILg1</strain>
        <tissue evidence="5">Whole body</tissue>
    </source>
</reference>
<dbReference type="EMBL" id="VTPC01089954">
    <property type="protein sequence ID" value="KAF2885435.1"/>
    <property type="molecule type" value="Genomic_DNA"/>
</dbReference>
<dbReference type="CDD" id="cd23832">
    <property type="entry name" value="DRWD-C_FANCL"/>
    <property type="match status" value="1"/>
</dbReference>
<keyword evidence="6" id="KW-1185">Reference proteome</keyword>
<protein>
    <recommendedName>
        <fullName evidence="4">RING-type domain-containing protein</fullName>
    </recommendedName>
</protein>
<keyword evidence="1 3" id="KW-0479">Metal-binding</keyword>
<dbReference type="GO" id="GO:0006513">
    <property type="term" value="P:protein monoubiquitination"/>
    <property type="evidence" value="ECO:0007669"/>
    <property type="project" value="TreeGrafter"/>
</dbReference>
<dbReference type="Gene3D" id="3.10.110.20">
    <property type="entry name" value="RWD domain-like"/>
    <property type="match status" value="1"/>
</dbReference>
<dbReference type="PANTHER" id="PTHR13206">
    <property type="entry name" value="UBIQUITIN LIGASE PROTEIN PHF9 FANCONI ANEMIA GROUP L PROTEIN"/>
    <property type="match status" value="1"/>
</dbReference>
<evidence type="ECO:0000256" key="2">
    <source>
        <dbReference type="ARBA" id="ARBA00022833"/>
    </source>
</evidence>
<proteinExistence type="predicted"/>
<comment type="caution">
    <text evidence="5">The sequence shown here is derived from an EMBL/GenBank/DDBJ whole genome shotgun (WGS) entry which is preliminary data.</text>
</comment>
<dbReference type="AlphaFoldDB" id="A0A8K0FYM4"/>
<dbReference type="Pfam" id="PF18890">
    <property type="entry name" value="FANCL_d2"/>
    <property type="match status" value="1"/>
</dbReference>